<name>A0A239PSV0_9PROT</name>
<reference evidence="2 3" key="1">
    <citation type="submission" date="2017-07" db="EMBL/GenBank/DDBJ databases">
        <authorList>
            <person name="Sun Z.S."/>
            <person name="Albrecht U."/>
            <person name="Echele G."/>
            <person name="Lee C.C."/>
        </authorList>
    </citation>
    <scope>NUCLEOTIDE SEQUENCE [LARGE SCALE GENOMIC DNA]</scope>
    <source>
        <strain evidence="2 3">CGMCC 1.12710</strain>
    </source>
</reference>
<dbReference type="EMBL" id="FZQA01000003">
    <property type="protein sequence ID" value="SNT73345.1"/>
    <property type="molecule type" value="Genomic_DNA"/>
</dbReference>
<evidence type="ECO:0008006" key="4">
    <source>
        <dbReference type="Google" id="ProtNLM"/>
    </source>
</evidence>
<keyword evidence="1" id="KW-0812">Transmembrane</keyword>
<gene>
    <name evidence="2" type="ORF">SAMN06297382_1743</name>
</gene>
<dbReference type="RefSeq" id="WP_089412213.1">
    <property type="nucleotide sequence ID" value="NZ_FZQA01000003.1"/>
</dbReference>
<sequence>MTVLRRIVAAGFFGALAFAVGLMATFGPAQQILADPELQSAKFIAAFAGDPPPRMNASPFVLPLGVLVAGLAHATAFQLVYRGLPRNWFAAGLVYGLAAWLIGALWFEFYLPWNVMLEPWPLAALELACWLGVSLLTGLAIACVFRKVLRAPPQPLIM</sequence>
<feature type="transmembrane region" description="Helical" evidence="1">
    <location>
        <begin position="58"/>
        <end position="81"/>
    </location>
</feature>
<accession>A0A239PSV0</accession>
<dbReference type="Proteomes" id="UP000198346">
    <property type="component" value="Unassembled WGS sequence"/>
</dbReference>
<feature type="transmembrane region" description="Helical" evidence="1">
    <location>
        <begin position="88"/>
        <end position="107"/>
    </location>
</feature>
<protein>
    <recommendedName>
        <fullName evidence="4">Transmembrane protein</fullName>
    </recommendedName>
</protein>
<evidence type="ECO:0000313" key="2">
    <source>
        <dbReference type="EMBL" id="SNT73345.1"/>
    </source>
</evidence>
<proteinExistence type="predicted"/>
<dbReference type="AlphaFoldDB" id="A0A239PSV0"/>
<evidence type="ECO:0000313" key="3">
    <source>
        <dbReference type="Proteomes" id="UP000198346"/>
    </source>
</evidence>
<dbReference type="OrthoDB" id="7839791at2"/>
<feature type="transmembrane region" description="Helical" evidence="1">
    <location>
        <begin position="127"/>
        <end position="149"/>
    </location>
</feature>
<keyword evidence="3" id="KW-1185">Reference proteome</keyword>
<keyword evidence="1" id="KW-0472">Membrane</keyword>
<organism evidence="2 3">
    <name type="scientific">Amphiplicatus metriothermophilus</name>
    <dbReference type="NCBI Taxonomy" id="1519374"/>
    <lineage>
        <taxon>Bacteria</taxon>
        <taxon>Pseudomonadati</taxon>
        <taxon>Pseudomonadota</taxon>
        <taxon>Alphaproteobacteria</taxon>
        <taxon>Parvularculales</taxon>
        <taxon>Parvularculaceae</taxon>
        <taxon>Amphiplicatus</taxon>
    </lineage>
</organism>
<keyword evidence="1" id="KW-1133">Transmembrane helix</keyword>
<evidence type="ECO:0000256" key="1">
    <source>
        <dbReference type="SAM" id="Phobius"/>
    </source>
</evidence>